<organism evidence="3 4">
    <name type="scientific">Dendroctonus ponderosae</name>
    <name type="common">Mountain pine beetle</name>
    <dbReference type="NCBI Taxonomy" id="77166"/>
    <lineage>
        <taxon>Eukaryota</taxon>
        <taxon>Metazoa</taxon>
        <taxon>Ecdysozoa</taxon>
        <taxon>Arthropoda</taxon>
        <taxon>Hexapoda</taxon>
        <taxon>Insecta</taxon>
        <taxon>Pterygota</taxon>
        <taxon>Neoptera</taxon>
        <taxon>Endopterygota</taxon>
        <taxon>Coleoptera</taxon>
        <taxon>Polyphaga</taxon>
        <taxon>Cucujiformia</taxon>
        <taxon>Curculionidae</taxon>
        <taxon>Scolytinae</taxon>
        <taxon>Dendroctonus</taxon>
    </lineage>
</organism>
<sequence>MAHPEKPTKISKLLRIKAQEFLSCTENTAGFLQIIRHFESGADTASCLLALDMIFTHLLKDRKMHFEIVPLKAVERSVENDKRKWLMDTYEECYIKILDCMDHDNSKVGLQALSTAMSLLATECRHPLLRYTSDQENYFPVNKLRSVLMKLLSVKRNNTPLINKHTEYLIFDDILFYTWKLLPSLTAKSNPNELYIMNYLSLLEKMQIYPNAETKHLCGEDQASLINFDETLTKKNLNRVWQCIMLWEHTQETHRQLLVVLLEKVLVHLDKPLILTDFLMDSLDVGGPVSLLALQGIFTMIQVHNLDYPNIFAKLYSMFEPEIFHTKYKARLFYLADLFLSSTHLPEMLVAAFAKRLARLALLAPSEDIIIICHFVGNLILRHPGLKYLLHNGNGAITSLDPYIMEERDPLKSNAINSSLWELQTLQSHVQPSVAAAARFIGAPLPSVEWDIGKVLENSGDDIFDKEIKKMSKLIVLQFEQPKELTLSRGDKSLEDKSNDVHEIVR</sequence>
<evidence type="ECO:0000313" key="4">
    <source>
        <dbReference type="Proteomes" id="UP000030742"/>
    </source>
</evidence>
<accession>U4UIX0</accession>
<comment type="similarity">
    <text evidence="1">Belongs to the CBF/MAK21 family.</text>
</comment>
<dbReference type="InterPro" id="IPR027193">
    <property type="entry name" value="Noc4"/>
</dbReference>
<dbReference type="EMBL" id="KB632343">
    <property type="protein sequence ID" value="ERL93022.1"/>
    <property type="molecule type" value="Genomic_DNA"/>
</dbReference>
<dbReference type="Proteomes" id="UP000030742">
    <property type="component" value="Unassembled WGS sequence"/>
</dbReference>
<protein>
    <recommendedName>
        <fullName evidence="2">CCAAT-binding factor domain-containing protein</fullName>
    </recommendedName>
</protein>
<evidence type="ECO:0000313" key="3">
    <source>
        <dbReference type="EMBL" id="ERL93022.1"/>
    </source>
</evidence>
<dbReference type="PANTHER" id="PTHR12455">
    <property type="entry name" value="NUCLEOLAR COMPLEX PROTEIN 4"/>
    <property type="match status" value="1"/>
</dbReference>
<dbReference type="AlphaFoldDB" id="U4UIX0"/>
<dbReference type="GO" id="GO:0032040">
    <property type="term" value="C:small-subunit processome"/>
    <property type="evidence" value="ECO:0007669"/>
    <property type="project" value="TreeGrafter"/>
</dbReference>
<dbReference type="GO" id="GO:0030692">
    <property type="term" value="C:Noc4p-Nop14p complex"/>
    <property type="evidence" value="ECO:0007669"/>
    <property type="project" value="TreeGrafter"/>
</dbReference>
<dbReference type="STRING" id="77166.U4UIX0"/>
<evidence type="ECO:0000259" key="2">
    <source>
        <dbReference type="Pfam" id="PF03914"/>
    </source>
</evidence>
<dbReference type="InterPro" id="IPR005612">
    <property type="entry name" value="CCAAT-binding_factor"/>
</dbReference>
<dbReference type="OrthoDB" id="10263185at2759"/>
<reference evidence="3 4" key="1">
    <citation type="journal article" date="2013" name="Genome Biol.">
        <title>Draft genome of the mountain pine beetle, Dendroctonus ponderosae Hopkins, a major forest pest.</title>
        <authorList>
            <person name="Keeling C.I."/>
            <person name="Yuen M.M."/>
            <person name="Liao N.Y."/>
            <person name="Docking T.R."/>
            <person name="Chan S.K."/>
            <person name="Taylor G.A."/>
            <person name="Palmquist D.L."/>
            <person name="Jackman S.D."/>
            <person name="Nguyen A."/>
            <person name="Li M."/>
            <person name="Henderson H."/>
            <person name="Janes J.K."/>
            <person name="Zhao Y."/>
            <person name="Pandoh P."/>
            <person name="Moore R."/>
            <person name="Sperling F.A."/>
            <person name="Huber D.P."/>
            <person name="Birol I."/>
            <person name="Jones S.J."/>
            <person name="Bohlmann J."/>
        </authorList>
    </citation>
    <scope>NUCLEOTIDE SEQUENCE</scope>
</reference>
<dbReference type="PANTHER" id="PTHR12455:SF0">
    <property type="entry name" value="NUCLEOLAR COMPLEX PROTEIN 4 HOMOLOG"/>
    <property type="match status" value="1"/>
</dbReference>
<dbReference type="GO" id="GO:0042254">
    <property type="term" value="P:ribosome biogenesis"/>
    <property type="evidence" value="ECO:0007669"/>
    <property type="project" value="InterPro"/>
</dbReference>
<proteinExistence type="inferred from homology"/>
<dbReference type="Pfam" id="PF03914">
    <property type="entry name" value="CBF"/>
    <property type="match status" value="1"/>
</dbReference>
<evidence type="ECO:0000256" key="1">
    <source>
        <dbReference type="ARBA" id="ARBA00007797"/>
    </source>
</evidence>
<name>U4UIX0_DENPD</name>
<feature type="domain" description="CCAAT-binding factor" evidence="2">
    <location>
        <begin position="290"/>
        <end position="438"/>
    </location>
</feature>
<gene>
    <name evidence="3" type="ORF">D910_10324</name>
</gene>